<keyword evidence="1" id="KW-0175">Coiled coil</keyword>
<accession>A0A161SCH3</accession>
<dbReference type="Proteomes" id="UP000076630">
    <property type="component" value="Unassembled WGS sequence"/>
</dbReference>
<protein>
    <submittedName>
        <fullName evidence="3">Uncharacterized protein</fullName>
    </submittedName>
</protein>
<evidence type="ECO:0000313" key="3">
    <source>
        <dbReference type="EMBL" id="KZE83854.1"/>
    </source>
</evidence>
<dbReference type="RefSeq" id="WP_038986667.1">
    <property type="nucleotide sequence ID" value="NZ_JWJO01000025.1"/>
</dbReference>
<organism evidence="3 4">
    <name type="scientific">Myroides marinus</name>
    <dbReference type="NCBI Taxonomy" id="703342"/>
    <lineage>
        <taxon>Bacteria</taxon>
        <taxon>Pseudomonadati</taxon>
        <taxon>Bacteroidota</taxon>
        <taxon>Flavobacteriia</taxon>
        <taxon>Flavobacteriales</taxon>
        <taxon>Flavobacteriaceae</taxon>
        <taxon>Myroides</taxon>
    </lineage>
</organism>
<feature type="coiled-coil region" evidence="1">
    <location>
        <begin position="444"/>
        <end position="471"/>
    </location>
</feature>
<comment type="caution">
    <text evidence="3">The sequence shown here is derived from an EMBL/GenBank/DDBJ whole genome shotgun (WGS) entry which is preliminary data.</text>
</comment>
<dbReference type="EMBL" id="LQNU01000035">
    <property type="protein sequence ID" value="KZE83854.1"/>
    <property type="molecule type" value="Genomic_DNA"/>
</dbReference>
<keyword evidence="2" id="KW-0732">Signal</keyword>
<name>A0A161SCH3_9FLAO</name>
<sequence length="476" mass="53814">MKQKIILITCLCIAMLTHAQSGKSFSIGVSAPDPSALLHVQSDHHGVLIPNIKINDLKDKAPINTSITESLLVYNTGTSTVDKGYYYWTVTTENATGKWVRVLTSDDSQQILEAQVQESFVEELKQENGVMVGTGVFIYTPDKNQASDPNAPGRLVLDIPHLVKQNQTITSFELKQFELYHYSNRETSREKKTQEELDEKGIRYEKTTKELELVYTDENNVTVNFAIKDLLGADNQDVPAITALNIDGAGTGLVYTNDKGVDSVIDLIDLVKRIETVTSMTIDQNDNLIFINEKGDRQQVNIRGVVREPWHIAETNSEAVSIKDNIFTSGWVGIGLKPEDAQKAISSLKPDEKLRINGSIYARNSYYADYVFENYYTNEKSSLNEDYSFKDLGSVESYIKNNYHLPGITPISELDKSTEDGYLINVSELSVQLLEKVEELYLHTIEQQKIIKAQQKELNELKEQFREFSEFINKQK</sequence>
<proteinExistence type="predicted"/>
<evidence type="ECO:0000256" key="1">
    <source>
        <dbReference type="SAM" id="Coils"/>
    </source>
</evidence>
<dbReference type="AlphaFoldDB" id="A0A161SCH3"/>
<reference evidence="3 4" key="1">
    <citation type="submission" date="2016-01" db="EMBL/GenBank/DDBJ databases">
        <title>Whole genome sequencing of Myroides marinus L41.</title>
        <authorList>
            <person name="Hong K.W."/>
        </authorList>
    </citation>
    <scope>NUCLEOTIDE SEQUENCE [LARGE SCALE GENOMIC DNA]</scope>
    <source>
        <strain evidence="3 4">L41</strain>
    </source>
</reference>
<dbReference type="OrthoDB" id="1247310at2"/>
<feature type="signal peptide" evidence="2">
    <location>
        <begin position="1"/>
        <end position="19"/>
    </location>
</feature>
<evidence type="ECO:0000256" key="2">
    <source>
        <dbReference type="SAM" id="SignalP"/>
    </source>
</evidence>
<feature type="chain" id="PRO_5007826287" evidence="2">
    <location>
        <begin position="20"/>
        <end position="476"/>
    </location>
</feature>
<evidence type="ECO:0000313" key="4">
    <source>
        <dbReference type="Proteomes" id="UP000076630"/>
    </source>
</evidence>
<keyword evidence="4" id="KW-1185">Reference proteome</keyword>
<gene>
    <name evidence="3" type="ORF">AV926_04075</name>
</gene>